<evidence type="ECO:0000256" key="2">
    <source>
        <dbReference type="ARBA" id="ARBA00004308"/>
    </source>
</evidence>
<keyword evidence="7" id="KW-0479">Metal-binding</keyword>
<feature type="binding site" evidence="14">
    <location>
        <position position="526"/>
    </location>
    <ligand>
        <name>S-adenosyl-L-methionine</name>
        <dbReference type="ChEBI" id="CHEBI:59789"/>
    </ligand>
</feature>
<keyword evidence="9" id="KW-0833">Ubl conjugation pathway</keyword>
<evidence type="ECO:0000256" key="1">
    <source>
        <dbReference type="ARBA" id="ARBA00000900"/>
    </source>
</evidence>
<dbReference type="Proteomes" id="UP000475862">
    <property type="component" value="Unassembled WGS sequence"/>
</dbReference>
<dbReference type="GO" id="GO:0032259">
    <property type="term" value="P:methylation"/>
    <property type="evidence" value="ECO:0007669"/>
    <property type="project" value="UniProtKB-KW"/>
</dbReference>
<dbReference type="InterPro" id="IPR001841">
    <property type="entry name" value="Znf_RING"/>
</dbReference>
<evidence type="ECO:0000256" key="13">
    <source>
        <dbReference type="PROSITE-ProRule" id="PRU00175"/>
    </source>
</evidence>
<dbReference type="OrthoDB" id="10250660at2759"/>
<dbReference type="Gene3D" id="3.30.40.10">
    <property type="entry name" value="Zinc/RING finger domain, C3HC4 (zinc finger)"/>
    <property type="match status" value="1"/>
</dbReference>
<feature type="active site" description="Nucleophile" evidence="14">
    <location>
        <position position="604"/>
    </location>
</feature>
<feature type="binding site" evidence="14">
    <location>
        <position position="476"/>
    </location>
    <ligand>
        <name>S-adenosyl-L-methionine</name>
        <dbReference type="ChEBI" id="CHEBI:59789"/>
    </ligand>
</feature>
<dbReference type="Gene3D" id="3.40.50.150">
    <property type="entry name" value="Vaccinia Virus protein VP39"/>
    <property type="match status" value="1"/>
</dbReference>
<dbReference type="Pfam" id="PF00097">
    <property type="entry name" value="zf-C3HC4"/>
    <property type="match status" value="1"/>
</dbReference>
<keyword evidence="10" id="KW-0862">Zinc</keyword>
<evidence type="ECO:0000256" key="8">
    <source>
        <dbReference type="ARBA" id="ARBA00022771"/>
    </source>
</evidence>
<dbReference type="PROSITE" id="PS50089">
    <property type="entry name" value="ZF_RING_2"/>
    <property type="match status" value="1"/>
</dbReference>
<keyword evidence="11" id="KW-0472">Membrane</keyword>
<evidence type="ECO:0000256" key="14">
    <source>
        <dbReference type="PROSITE-ProRule" id="PRU01024"/>
    </source>
</evidence>
<dbReference type="InterPro" id="IPR018957">
    <property type="entry name" value="Znf_C3HC4_RING-type"/>
</dbReference>
<dbReference type="EMBL" id="VYZN01000001">
    <property type="protein sequence ID" value="KAE9545598.1"/>
    <property type="molecule type" value="Genomic_DNA"/>
</dbReference>
<keyword evidence="6 14" id="KW-0949">S-adenosyl-L-methionine</keyword>
<evidence type="ECO:0000313" key="18">
    <source>
        <dbReference type="Proteomes" id="UP000475862"/>
    </source>
</evidence>
<feature type="binding site" evidence="14">
    <location>
        <position position="576"/>
    </location>
    <ligand>
        <name>S-adenosyl-L-methionine</name>
        <dbReference type="ChEBI" id="CHEBI:59789"/>
    </ligand>
</feature>
<accession>A0A6G0U8Z5</accession>
<protein>
    <recommendedName>
        <fullName evidence="16">RING-type domain-containing protein</fullName>
    </recommendedName>
</protein>
<keyword evidence="8 13" id="KW-0863">Zinc-finger</keyword>
<comment type="pathway">
    <text evidence="3">Protein modification; protein ubiquitination.</text>
</comment>
<reference evidence="17 18" key="1">
    <citation type="submission" date="2019-08" db="EMBL/GenBank/DDBJ databases">
        <title>The genome of the soybean aphid Biotype 1, its phylome, world population structure and adaptation to the North American continent.</title>
        <authorList>
            <person name="Giordano R."/>
            <person name="Donthu R.K."/>
            <person name="Hernandez A.G."/>
            <person name="Wright C.L."/>
            <person name="Zimin A.V."/>
        </authorList>
    </citation>
    <scope>NUCLEOTIDE SEQUENCE [LARGE SCALE GENOMIC DNA]</scope>
    <source>
        <tissue evidence="17">Whole aphids</tissue>
    </source>
</reference>
<dbReference type="InterPro" id="IPR010280">
    <property type="entry name" value="U5_MeTrfase_fam"/>
</dbReference>
<dbReference type="GO" id="GO:0030697">
    <property type="term" value="F:tRNA (uracil(54)-C5)-methyltransferase activity, S-adenosyl methionine-dependent"/>
    <property type="evidence" value="ECO:0007669"/>
    <property type="project" value="UniProtKB-EC"/>
</dbReference>
<proteinExistence type="inferred from homology"/>
<dbReference type="InterPro" id="IPR013083">
    <property type="entry name" value="Znf_RING/FYVE/PHD"/>
</dbReference>
<evidence type="ECO:0000256" key="15">
    <source>
        <dbReference type="SAM" id="MobiDB-lite"/>
    </source>
</evidence>
<dbReference type="PANTHER" id="PTHR45904:SF1">
    <property type="entry name" value="TRNA (URACIL-5-)-METHYLTRANSFERASE HOMOLOG B"/>
    <property type="match status" value="1"/>
</dbReference>
<comment type="catalytic activity">
    <reaction evidence="1">
        <text>S-ubiquitinyl-[E2 ubiquitin-conjugating enzyme]-L-cysteine + [acceptor protein]-L-lysine = [E2 ubiquitin-conjugating enzyme]-L-cysteine + N(6)-ubiquitinyl-[acceptor protein]-L-lysine.</text>
        <dbReference type="EC" id="2.3.2.27"/>
    </reaction>
</comment>
<dbReference type="PANTHER" id="PTHR45904">
    <property type="entry name" value="TRNA (URACIL-5-)-METHYLTRANSFERASE"/>
    <property type="match status" value="1"/>
</dbReference>
<dbReference type="GO" id="GO:0008270">
    <property type="term" value="F:zinc ion binding"/>
    <property type="evidence" value="ECO:0007669"/>
    <property type="project" value="UniProtKB-KW"/>
</dbReference>
<dbReference type="SUPFAM" id="SSF57850">
    <property type="entry name" value="RING/U-box"/>
    <property type="match status" value="1"/>
</dbReference>
<organism evidence="17 18">
    <name type="scientific">Aphis glycines</name>
    <name type="common">Soybean aphid</name>
    <dbReference type="NCBI Taxonomy" id="307491"/>
    <lineage>
        <taxon>Eukaryota</taxon>
        <taxon>Metazoa</taxon>
        <taxon>Ecdysozoa</taxon>
        <taxon>Arthropoda</taxon>
        <taxon>Hexapoda</taxon>
        <taxon>Insecta</taxon>
        <taxon>Pterygota</taxon>
        <taxon>Neoptera</taxon>
        <taxon>Paraneoptera</taxon>
        <taxon>Hemiptera</taxon>
        <taxon>Sternorrhyncha</taxon>
        <taxon>Aphidomorpha</taxon>
        <taxon>Aphidoidea</taxon>
        <taxon>Aphididae</taxon>
        <taxon>Aphidini</taxon>
        <taxon>Aphis</taxon>
        <taxon>Aphis</taxon>
    </lineage>
</organism>
<dbReference type="AlphaFoldDB" id="A0A6G0U8Z5"/>
<dbReference type="SUPFAM" id="SSF53335">
    <property type="entry name" value="S-adenosyl-L-methionine-dependent methyltransferases"/>
    <property type="match status" value="1"/>
</dbReference>
<dbReference type="FunFam" id="3.30.40.10:FF:000062">
    <property type="entry name" value="E3 ubiquitin-protein ligase RNF185"/>
    <property type="match status" value="1"/>
</dbReference>
<evidence type="ECO:0000259" key="16">
    <source>
        <dbReference type="PROSITE" id="PS50089"/>
    </source>
</evidence>
<evidence type="ECO:0000256" key="5">
    <source>
        <dbReference type="ARBA" id="ARBA00022679"/>
    </source>
</evidence>
<keyword evidence="18" id="KW-1185">Reference proteome</keyword>
<dbReference type="Gene3D" id="2.40.50.1070">
    <property type="match status" value="1"/>
</dbReference>
<dbReference type="GO" id="GO:0061630">
    <property type="term" value="F:ubiquitin protein ligase activity"/>
    <property type="evidence" value="ECO:0007669"/>
    <property type="project" value="UniProtKB-EC"/>
</dbReference>
<keyword evidence="5 14" id="KW-0808">Transferase</keyword>
<dbReference type="GO" id="GO:0006396">
    <property type="term" value="P:RNA processing"/>
    <property type="evidence" value="ECO:0007669"/>
    <property type="project" value="InterPro"/>
</dbReference>
<comment type="catalytic activity">
    <reaction evidence="12">
        <text>uridine(54) in tRNA + S-adenosyl-L-methionine = 5-methyluridine(54) in tRNA + S-adenosyl-L-homocysteine + H(+)</text>
        <dbReference type="Rhea" id="RHEA:42712"/>
        <dbReference type="Rhea" id="RHEA-COMP:10167"/>
        <dbReference type="Rhea" id="RHEA-COMP:10193"/>
        <dbReference type="ChEBI" id="CHEBI:15378"/>
        <dbReference type="ChEBI" id="CHEBI:57856"/>
        <dbReference type="ChEBI" id="CHEBI:59789"/>
        <dbReference type="ChEBI" id="CHEBI:65315"/>
        <dbReference type="ChEBI" id="CHEBI:74447"/>
        <dbReference type="EC" id="2.1.1.35"/>
    </reaction>
    <physiologicalReaction direction="left-to-right" evidence="12">
        <dbReference type="Rhea" id="RHEA:42713"/>
    </physiologicalReaction>
</comment>
<evidence type="ECO:0000313" key="17">
    <source>
        <dbReference type="EMBL" id="KAE9545598.1"/>
    </source>
</evidence>
<comment type="caution">
    <text evidence="14">Lacks conserved residue(s) required for the propagation of feature annotation.</text>
</comment>
<keyword evidence="4 14" id="KW-0489">Methyltransferase</keyword>
<dbReference type="InterPro" id="IPR045850">
    <property type="entry name" value="TRM2_met"/>
</dbReference>
<dbReference type="GO" id="GO:0012505">
    <property type="term" value="C:endomembrane system"/>
    <property type="evidence" value="ECO:0007669"/>
    <property type="project" value="UniProtKB-SubCell"/>
</dbReference>
<dbReference type="GO" id="GO:0003723">
    <property type="term" value="F:RNA binding"/>
    <property type="evidence" value="ECO:0007669"/>
    <property type="project" value="TreeGrafter"/>
</dbReference>
<dbReference type="Pfam" id="PF05958">
    <property type="entry name" value="tRNA_U5-meth_tr"/>
    <property type="match status" value="1"/>
</dbReference>
<feature type="domain" description="RING-type" evidence="16">
    <location>
        <begin position="32"/>
        <end position="73"/>
    </location>
</feature>
<evidence type="ECO:0000256" key="7">
    <source>
        <dbReference type="ARBA" id="ARBA00022723"/>
    </source>
</evidence>
<comment type="caution">
    <text evidence="17">The sequence shown here is derived from an EMBL/GenBank/DDBJ whole genome shotgun (WGS) entry which is preliminary data.</text>
</comment>
<dbReference type="PROSITE" id="PS51687">
    <property type="entry name" value="SAM_MT_RNA_M5U"/>
    <property type="match status" value="1"/>
</dbReference>
<dbReference type="PROSITE" id="PS00518">
    <property type="entry name" value="ZF_RING_1"/>
    <property type="match status" value="1"/>
</dbReference>
<evidence type="ECO:0000256" key="11">
    <source>
        <dbReference type="ARBA" id="ARBA00023136"/>
    </source>
</evidence>
<evidence type="ECO:0000256" key="4">
    <source>
        <dbReference type="ARBA" id="ARBA00022603"/>
    </source>
</evidence>
<comment type="similarity">
    <text evidence="14">Belongs to the class I-like SAM-binding methyltransferase superfamily. RNA M5U methyltransferase family.</text>
</comment>
<sequence length="653" mass="74223">MATTSNESDSSRKNTDNKENDSKDEQNNMFECNICLDNAKDAVVSVCGHLFCWPCLHQWLETRSSRQVCPVCKAVISKDKVIPIYGRGNTKQEDPRNKVPPRPAGQRTEPDAHTGFPGFNFGDGGFHLSFGIGAFPFGFLTSFNFSDRPHGAPIAGQLQQDDHYLSKLFLWIAEMFIFLMDTSELCKYIVNPKIGSLKRFPDFINYFKHADLTYSFINHWMHIRKQSSVITNKIEVSSNNELTDETQFYALEKSVTPLCRVPYERQLILKQQWTNTVCKELRSRLHKAKTVIRLPKVFPISSSPQINEYRNKDEFNFRPGIDGNPKTLGFFVSNPSNGNMYCVPAMKLINMKKSHKDIAQAFEVFVRKSELPASYDHMDGGFWRGIIVRSNLKGDKMAIVVANPRGYTNDIMLDEQRRFNDFLKSININIQSLYFHPSLHTRSSKDSTFILVDGDKYIYEDLCSFKFRISPDSFFQINTLTAEVLYDELFKLINPTKTSTLLDLCSGTGTVSIIGSQHVQSCVGIESVAQAVNDAKETAKLNNIPNCDFIEGKVEMVLKHVMDELSMANNLCTVLNPGRAGVHPKVINAIRNNRLINSLAYVSCKADSPITMKNLVELVVNNKKTRPFTLESIKPVDMFPHTKHCELIFMFKR</sequence>
<dbReference type="CDD" id="cd16744">
    <property type="entry name" value="RING-HC_RNF185"/>
    <property type="match status" value="1"/>
</dbReference>
<feature type="region of interest" description="Disordered" evidence="15">
    <location>
        <begin position="1"/>
        <end position="24"/>
    </location>
</feature>
<dbReference type="InterPro" id="IPR029063">
    <property type="entry name" value="SAM-dependent_MTases_sf"/>
</dbReference>
<evidence type="ECO:0000256" key="10">
    <source>
        <dbReference type="ARBA" id="ARBA00022833"/>
    </source>
</evidence>
<comment type="subcellular location">
    <subcellularLocation>
        <location evidence="2">Endomembrane system</location>
    </subcellularLocation>
</comment>
<dbReference type="InterPro" id="IPR017907">
    <property type="entry name" value="Znf_RING_CS"/>
</dbReference>
<dbReference type="SMART" id="SM00184">
    <property type="entry name" value="RING"/>
    <property type="match status" value="1"/>
</dbReference>
<feature type="compositionally biased region" description="Basic and acidic residues" evidence="15">
    <location>
        <begin position="9"/>
        <end position="24"/>
    </location>
</feature>
<evidence type="ECO:0000256" key="9">
    <source>
        <dbReference type="ARBA" id="ARBA00022786"/>
    </source>
</evidence>
<evidence type="ECO:0000256" key="12">
    <source>
        <dbReference type="ARBA" id="ARBA00047278"/>
    </source>
</evidence>
<feature type="region of interest" description="Disordered" evidence="15">
    <location>
        <begin position="86"/>
        <end position="113"/>
    </location>
</feature>
<gene>
    <name evidence="17" type="ORF">AGLY_001141</name>
</gene>
<evidence type="ECO:0000256" key="6">
    <source>
        <dbReference type="ARBA" id="ARBA00022691"/>
    </source>
</evidence>
<evidence type="ECO:0000256" key="3">
    <source>
        <dbReference type="ARBA" id="ARBA00004906"/>
    </source>
</evidence>
<name>A0A6G0U8Z5_APHGL</name>